<proteinExistence type="predicted"/>
<evidence type="ECO:0000259" key="1">
    <source>
        <dbReference type="Pfam" id="PF12373"/>
    </source>
</evidence>
<dbReference type="RefSeq" id="XP_018227879.1">
    <property type="nucleotide sequence ID" value="XM_018375931.1"/>
</dbReference>
<reference evidence="4" key="2">
    <citation type="journal article" date="2016" name="Nat. Commun.">
        <title>Genome analysis of three Pneumocystis species reveals adaptation mechanisms to life exclusively in mammalian hosts.</title>
        <authorList>
            <person name="Ma L."/>
            <person name="Chen Z."/>
            <person name="Huang D.W."/>
            <person name="Kutty G."/>
            <person name="Ishihara M."/>
            <person name="Wang H."/>
            <person name="Abouelleil A."/>
            <person name="Bishop L."/>
            <person name="Davey E."/>
            <person name="Deng R."/>
            <person name="Deng X."/>
            <person name="Fan L."/>
            <person name="Fantoni G."/>
            <person name="Fitzgerald M."/>
            <person name="Gogineni E."/>
            <person name="Goldberg J.M."/>
            <person name="Handley G."/>
            <person name="Hu X."/>
            <person name="Huber C."/>
            <person name="Jiao X."/>
            <person name="Jones K."/>
            <person name="Levin J.Z."/>
            <person name="Liu Y."/>
            <person name="Macdonald P."/>
            <person name="Melnikov A."/>
            <person name="Raley C."/>
            <person name="Sassi M."/>
            <person name="Sherman B.T."/>
            <person name="Song X."/>
            <person name="Sykes S."/>
            <person name="Tran B."/>
            <person name="Walsh L."/>
            <person name="Xia Y."/>
            <person name="Yang J."/>
            <person name="Young S."/>
            <person name="Zeng Q."/>
            <person name="Zheng X."/>
            <person name="Stephens R."/>
            <person name="Nusbaum C."/>
            <person name="Birren B.W."/>
            <person name="Azadi P."/>
            <person name="Lempicki R.A."/>
            <person name="Cuomo C.A."/>
            <person name="Kovacs J.A."/>
        </authorList>
    </citation>
    <scope>NUCLEOTIDE SEQUENCE [LARGE SCALE GENOMIC DNA]</scope>
    <source>
        <strain evidence="4">RU7</strain>
    </source>
</reference>
<reference evidence="3" key="1">
    <citation type="submission" date="2015-06" db="EMBL/GenBank/DDBJ databases">
        <title>Mechanisms of Adaptation to a Mammalian Host Environment by Pneumocystis, an Opportunistic Pathogen of Immunosuppressed Patients.</title>
        <authorList>
            <consortium name="The Broad Institute Genomics Platform"/>
            <person name="Cuomo C.A."/>
            <person name="Ma L."/>
            <person name="Huang D.W."/>
            <person name="Kutty G."/>
            <person name="Bishop L."/>
            <person name="Fantoni G."/>
            <person name="Sherman B.T."/>
            <person name="Jiao X."/>
            <person name="Hu X."/>
            <person name="Yang J."/>
            <person name="Jones K."/>
            <person name="Raley C."/>
            <person name="Stephens R."/>
            <person name="Lempicki R.A."/>
            <person name="Kovacs J.A."/>
            <person name="Chen Z."/>
            <person name="Abouelleil A."/>
            <person name="Goldberg J."/>
            <person name="Priest M."/>
            <person name="Saif S."/>
            <person name="Sykes S."/>
            <person name="Young S."/>
            <person name="Zeng Q."/>
            <person name="Wortman J."/>
            <person name="Nusbaum C."/>
            <person name="Birren B."/>
            <person name="Gabriel S."/>
            <person name="Lander E."/>
        </authorList>
    </citation>
    <scope>NUCLEOTIDE SEQUENCE [LARGE SCALE GENOMIC DNA]</scope>
    <source>
        <strain evidence="3">RU7</strain>
    </source>
</reference>
<name>A0A0W4ZBL5_PNEJ7</name>
<feature type="non-terminal residue" evidence="3">
    <location>
        <position position="1"/>
    </location>
</feature>
<gene>
    <name evidence="3" type="ORF">T551_03668</name>
    <name evidence="2" type="ORF">T551_03699</name>
</gene>
<dbReference type="GeneID" id="28942186"/>
<evidence type="ECO:0000313" key="3">
    <source>
        <dbReference type="EMBL" id="KTW25832.1"/>
    </source>
</evidence>
<organism evidence="3 4">
    <name type="scientific">Pneumocystis jirovecii (strain RU7)</name>
    <name type="common">Human pneumocystis pneumonia agent</name>
    <dbReference type="NCBI Taxonomy" id="1408657"/>
    <lineage>
        <taxon>Eukaryota</taxon>
        <taxon>Fungi</taxon>
        <taxon>Dikarya</taxon>
        <taxon>Ascomycota</taxon>
        <taxon>Taphrinomycotina</taxon>
        <taxon>Pneumocystomycetes</taxon>
        <taxon>Pneumocystaceae</taxon>
        <taxon>Pneumocystis</taxon>
    </lineage>
</organism>
<feature type="domain" description="Major surface glycoprotein 2 C-terminal" evidence="1">
    <location>
        <begin position="828"/>
        <end position="856"/>
    </location>
</feature>
<dbReference type="STRING" id="1408657.A0A0W4ZBL5"/>
<dbReference type="OrthoDB" id="10257471at2759"/>
<dbReference type="InterPro" id="IPR021041">
    <property type="entry name" value="Maj_surf_glycoprot_2_C"/>
</dbReference>
<evidence type="ECO:0000313" key="4">
    <source>
        <dbReference type="Proteomes" id="UP000053447"/>
    </source>
</evidence>
<accession>A0A0W4ZBL5</accession>
<dbReference type="EMBL" id="LFWA01000020">
    <property type="protein sequence ID" value="KTW25832.1"/>
    <property type="molecule type" value="Genomic_DNA"/>
</dbReference>
<keyword evidence="4" id="KW-1185">Reference proteome</keyword>
<dbReference type="VEuPathDB" id="FungiDB:T551_03668"/>
<dbReference type="EMBL" id="LFWA01000031">
    <property type="protein sequence ID" value="KTW25533.1"/>
    <property type="molecule type" value="Genomic_DNA"/>
</dbReference>
<dbReference type="Pfam" id="PF02349">
    <property type="entry name" value="MSG"/>
    <property type="match status" value="5"/>
</dbReference>
<dbReference type="VEuPathDB" id="FungiDB:T551_03699"/>
<dbReference type="Proteomes" id="UP000053447">
    <property type="component" value="Unassembled WGS sequence"/>
</dbReference>
<protein>
    <recommendedName>
        <fullName evidence="1">Major surface glycoprotein 2 C-terminal domain-containing protein</fullName>
    </recommendedName>
</protein>
<sequence length="1011" mass="115438">GHSLARAVARAVKRQTQKVVQGADEEIHLFTLIVGKDYNNDEECRKKIETYCKGLKNAKLQPEEIHKKLEDICKTGKEKEKCIELKTKVSQKCTHFETELEKLLKNQQYDCSEEEKQCLFLERACPTLKDKCNELRNECYQMERDDVAEKALLRALNGSFKKNGNCKEKLKEVCLELSKESDEIMKMCLNQEKTCQSLEKIAEKRCSSLKIPVNTLLTSTVNGMCLLLLKKCYFYGKNCEGADKPKCNDLENECKKKGFIYTIQGSEFNPTKSKPTLAEKIGLKELYEKAAEQGIFIRKPPPVEATDLLALLILDSSQNQSNKNEKCKKILKDKCKDPKEKGILKDLCQGEELSKVGEKKCEELEDDIKETCKIFKSKVLNNHLYDVTKGSTGIIMWEKLPTFLSNEDCAKLESYCFYYEKACSDIKNKCMNIRAACYKKGLDAIANEVLQDKLRGLLHGSKEIWLNKFQQKLVEECKKFKEWTDELFVLCTNPARAARVLSYDLRMKAVFLRNDLNKRRDFPTKKDCEELEEKCRTLGEDSKEIEWPCRTLNEHCDRLRIAEQLEEKLLEEKTKGLDEFDSCIEKLGEHCNSWAKKGRSQFILACLSQNITCKIVTKNVISKCAALEEHMKTENIVNKAKSEDERESICSVWESYCDKFMSSCKNLTNADGNNKKCKELKENCKPYRVRKDREDAVMIEFKGHLDNKNNCITTLDQYCTQLNNANNGLETLCMDNTKTKKENKTVREELCLKLLERVQKKCPKLKKELPKVKKGLEKKVGEYKIIKDNAEKAMKKANLVLSITKAINDKSGSKNVPNSLNKVKNLTHFKLMKRDIKIQVTKEDLEAFDLVAQAFNLYVELKEICHHLKEDCGFRKECNAVEICEKIDGICAGLKPLEINSQEITAKNTTITTTTITTTTTTTVTDPKASECKSLQTTDTWVTQTSTHTSTSTTTSTITSKITLTSTRRCKPTKCTTGDDVEDVKPSEGLRVSGWNVIKGVIVAMVISFMI</sequence>
<comment type="caution">
    <text evidence="3">The sequence shown here is derived from an EMBL/GenBank/DDBJ whole genome shotgun (WGS) entry which is preliminary data.</text>
</comment>
<dbReference type="GeneID" id="28942217"/>
<dbReference type="RefSeq" id="XP_018227826.1">
    <property type="nucleotide sequence ID" value="XM_018375962.1"/>
</dbReference>
<dbReference type="InterPro" id="IPR003330">
    <property type="entry name" value="MSG"/>
</dbReference>
<evidence type="ECO:0000313" key="2">
    <source>
        <dbReference type="EMBL" id="KTW25533.1"/>
    </source>
</evidence>
<dbReference type="AlphaFoldDB" id="A0A0W4ZBL5"/>
<dbReference type="Pfam" id="PF12373">
    <property type="entry name" value="Msg2_C"/>
    <property type="match status" value="1"/>
</dbReference>